<sequence length="141" mass="16705">MILKIKLLLRDKKKTIAVFVFFLILICVYYFFDPLKYSFFLKCPLKTITGYECAGCGVQRAFHSLLHFRFLEAFKFNPLFVISIPFLLMLVFINFSKNPKLKVGVDRFIINKMFVFVVLIIVFVFSLLKNTDFYKDFITHL</sequence>
<dbReference type="Pfam" id="PF10825">
    <property type="entry name" value="DUF2752"/>
    <property type="match status" value="1"/>
</dbReference>
<keyword evidence="1" id="KW-0812">Transmembrane</keyword>
<reference evidence="2 3" key="1">
    <citation type="journal article" date="2006" name="Int. J. Syst. Evol. Microbiol.">
        <title>Chryseobacterium hispanicum sp. nov., isolated from the drinking water distribution system of Sevilla, Spain.</title>
        <authorList>
            <person name="Gallego V."/>
            <person name="Garcia M.T."/>
            <person name="Ventosa A."/>
        </authorList>
    </citation>
    <scope>NUCLEOTIDE SEQUENCE [LARGE SCALE GENOMIC DNA]</scope>
    <source>
        <strain evidence="2 3">KCTC 22104</strain>
    </source>
</reference>
<feature type="transmembrane region" description="Helical" evidence="1">
    <location>
        <begin position="108"/>
        <end position="128"/>
    </location>
</feature>
<keyword evidence="3" id="KW-1185">Reference proteome</keyword>
<dbReference type="Proteomes" id="UP000256326">
    <property type="component" value="Unassembled WGS sequence"/>
</dbReference>
<keyword evidence="1" id="KW-1133">Transmembrane helix</keyword>
<evidence type="ECO:0000313" key="2">
    <source>
        <dbReference type="EMBL" id="REC71212.1"/>
    </source>
</evidence>
<feature type="transmembrane region" description="Helical" evidence="1">
    <location>
        <begin position="15"/>
        <end position="32"/>
    </location>
</feature>
<name>A0A3D9CZM0_9FLAO</name>
<keyword evidence="1" id="KW-0472">Membrane</keyword>
<comment type="caution">
    <text evidence="2">The sequence shown here is derived from an EMBL/GenBank/DDBJ whole genome shotgun (WGS) entry which is preliminary data.</text>
</comment>
<organism evidence="2 3">
    <name type="scientific">Epilithonimonas hispanica</name>
    <dbReference type="NCBI Taxonomy" id="358687"/>
    <lineage>
        <taxon>Bacteria</taxon>
        <taxon>Pseudomonadati</taxon>
        <taxon>Bacteroidota</taxon>
        <taxon>Flavobacteriia</taxon>
        <taxon>Flavobacteriales</taxon>
        <taxon>Weeksellaceae</taxon>
        <taxon>Chryseobacterium group</taxon>
        <taxon>Epilithonimonas</taxon>
    </lineage>
</organism>
<protein>
    <recommendedName>
        <fullName evidence="4">DUF2752 domain-containing protein</fullName>
    </recommendedName>
</protein>
<evidence type="ECO:0008006" key="4">
    <source>
        <dbReference type="Google" id="ProtNLM"/>
    </source>
</evidence>
<feature type="transmembrane region" description="Helical" evidence="1">
    <location>
        <begin position="76"/>
        <end position="96"/>
    </location>
</feature>
<evidence type="ECO:0000256" key="1">
    <source>
        <dbReference type="SAM" id="Phobius"/>
    </source>
</evidence>
<accession>A0A3D9CZM0</accession>
<proteinExistence type="predicted"/>
<dbReference type="EMBL" id="QNUG01000011">
    <property type="protein sequence ID" value="REC71212.1"/>
    <property type="molecule type" value="Genomic_DNA"/>
</dbReference>
<evidence type="ECO:0000313" key="3">
    <source>
        <dbReference type="Proteomes" id="UP000256326"/>
    </source>
</evidence>
<gene>
    <name evidence="2" type="ORF">DRF58_06690</name>
</gene>
<dbReference type="AlphaFoldDB" id="A0A3D9CZM0"/>
<dbReference type="InterPro" id="IPR021215">
    <property type="entry name" value="DUF2752"/>
</dbReference>